<evidence type="ECO:0008006" key="4">
    <source>
        <dbReference type="Google" id="ProtNLM"/>
    </source>
</evidence>
<keyword evidence="1" id="KW-0732">Signal</keyword>
<evidence type="ECO:0000256" key="1">
    <source>
        <dbReference type="SAM" id="SignalP"/>
    </source>
</evidence>
<protein>
    <recommendedName>
        <fullName evidence="4">Phosphodiesterase</fullName>
    </recommendedName>
</protein>
<sequence>MRHLLLALALATPLTIAETLTVPLGNQGNPALSTPTRGASMSNVAKAFGQPQSIRAGVGDPPITTWQYPQFRVYFEYDKVIHSVKNRTAADA</sequence>
<dbReference type="AlphaFoldDB" id="A0A5Q2QD97"/>
<dbReference type="EMBL" id="CP045871">
    <property type="protein sequence ID" value="QGG79820.1"/>
    <property type="molecule type" value="Genomic_DNA"/>
</dbReference>
<gene>
    <name evidence="2" type="ORF">GH975_04220</name>
</gene>
<keyword evidence="3" id="KW-1185">Reference proteome</keyword>
<dbReference type="Proteomes" id="UP000388235">
    <property type="component" value="Chromosome"/>
</dbReference>
<feature type="chain" id="PRO_5024377809" description="Phosphodiesterase" evidence="1">
    <location>
        <begin position="18"/>
        <end position="92"/>
    </location>
</feature>
<organism evidence="2 3">
    <name type="scientific">Litorivicinus lipolyticus</name>
    <dbReference type="NCBI Taxonomy" id="418701"/>
    <lineage>
        <taxon>Bacteria</taxon>
        <taxon>Pseudomonadati</taxon>
        <taxon>Pseudomonadota</taxon>
        <taxon>Gammaproteobacteria</taxon>
        <taxon>Oceanospirillales</taxon>
        <taxon>Litorivicinaceae</taxon>
        <taxon>Litorivicinus</taxon>
    </lineage>
</organism>
<proteinExistence type="predicted"/>
<accession>A0A5Q2QD97</accession>
<reference evidence="2 3" key="1">
    <citation type="submission" date="2019-11" db="EMBL/GenBank/DDBJ databases">
        <authorList>
            <person name="Khan S.A."/>
            <person name="Jeon C.O."/>
            <person name="Chun B.H."/>
        </authorList>
    </citation>
    <scope>NUCLEOTIDE SEQUENCE [LARGE SCALE GENOMIC DNA]</scope>
    <source>
        <strain evidence="2 3">IMCC 1097</strain>
    </source>
</reference>
<dbReference type="OrthoDB" id="7063662at2"/>
<feature type="signal peptide" evidence="1">
    <location>
        <begin position="1"/>
        <end position="17"/>
    </location>
</feature>
<dbReference type="RefSeq" id="WP_153713324.1">
    <property type="nucleotide sequence ID" value="NZ_CP045871.1"/>
</dbReference>
<evidence type="ECO:0000313" key="3">
    <source>
        <dbReference type="Proteomes" id="UP000388235"/>
    </source>
</evidence>
<evidence type="ECO:0000313" key="2">
    <source>
        <dbReference type="EMBL" id="QGG79820.1"/>
    </source>
</evidence>
<name>A0A5Q2QD97_9GAMM</name>
<dbReference type="KEGG" id="llp:GH975_04220"/>